<feature type="region of interest" description="Disordered" evidence="1">
    <location>
        <begin position="40"/>
        <end position="70"/>
    </location>
</feature>
<gene>
    <name evidence="2" type="ORF">GS617_07775</name>
</gene>
<accession>A0ABX1WA64</accession>
<dbReference type="Proteomes" id="UP000599383">
    <property type="component" value="Unassembled WGS sequence"/>
</dbReference>
<sequence>MADHHSCAVAFADKGGSCITPEANRLKRLAVFRAAVSEGNGSLSAAGVRKKPDGRGRLHKALDNHRPFHE</sequence>
<evidence type="ECO:0000313" key="2">
    <source>
        <dbReference type="EMBL" id="NOD30161.1"/>
    </source>
</evidence>
<protein>
    <recommendedName>
        <fullName evidence="4">Transposase</fullName>
    </recommendedName>
</protein>
<dbReference type="RefSeq" id="WP_171363211.1">
    <property type="nucleotide sequence ID" value="NZ_WVQY01000002.1"/>
</dbReference>
<dbReference type="EMBL" id="WVQY01000002">
    <property type="protein sequence ID" value="NOD30161.1"/>
    <property type="molecule type" value="Genomic_DNA"/>
</dbReference>
<evidence type="ECO:0000313" key="3">
    <source>
        <dbReference type="Proteomes" id="UP000599383"/>
    </source>
</evidence>
<evidence type="ECO:0000256" key="1">
    <source>
        <dbReference type="SAM" id="MobiDB-lite"/>
    </source>
</evidence>
<keyword evidence="3" id="KW-1185">Reference proteome</keyword>
<reference evidence="2 3" key="1">
    <citation type="submission" date="2019-12" db="EMBL/GenBank/DDBJ databases">
        <title>Ruegeria JWLKs population differentiation of coral mucus and skeleton niches.</title>
        <authorList>
            <person name="Luo D."/>
        </authorList>
    </citation>
    <scope>NUCLEOTIDE SEQUENCE [LARGE SCALE GENOMIC DNA]</scope>
    <source>
        <strain evidence="2 3">HKCCD6238</strain>
    </source>
</reference>
<feature type="compositionally biased region" description="Basic and acidic residues" evidence="1">
    <location>
        <begin position="50"/>
        <end position="70"/>
    </location>
</feature>
<organism evidence="2 3">
    <name type="scientific">Ruegeria atlantica</name>
    <dbReference type="NCBI Taxonomy" id="81569"/>
    <lineage>
        <taxon>Bacteria</taxon>
        <taxon>Pseudomonadati</taxon>
        <taxon>Pseudomonadota</taxon>
        <taxon>Alphaproteobacteria</taxon>
        <taxon>Rhodobacterales</taxon>
        <taxon>Roseobacteraceae</taxon>
        <taxon>Ruegeria</taxon>
    </lineage>
</organism>
<proteinExistence type="predicted"/>
<evidence type="ECO:0008006" key="4">
    <source>
        <dbReference type="Google" id="ProtNLM"/>
    </source>
</evidence>
<comment type="caution">
    <text evidence="2">The sequence shown here is derived from an EMBL/GenBank/DDBJ whole genome shotgun (WGS) entry which is preliminary data.</text>
</comment>
<name>A0ABX1WA64_9RHOB</name>